<dbReference type="EMBL" id="SNVJ01000014">
    <property type="protein sequence ID" value="MXP64735.1"/>
    <property type="molecule type" value="Genomic_DNA"/>
</dbReference>
<feature type="region of interest" description="Disordered" evidence="3">
    <location>
        <begin position="45"/>
        <end position="65"/>
    </location>
</feature>
<name>A0A845BCW5_9PROT</name>
<evidence type="ECO:0000313" key="5">
    <source>
        <dbReference type="Proteomes" id="UP000460715"/>
    </source>
</evidence>
<dbReference type="AlphaFoldDB" id="A0A845BCW5"/>
<dbReference type="CDD" id="cd22231">
    <property type="entry name" value="RHH_NikR_HicB-like"/>
    <property type="match status" value="1"/>
</dbReference>
<dbReference type="Pfam" id="PF03693">
    <property type="entry name" value="ParD_antitoxin"/>
    <property type="match status" value="1"/>
</dbReference>
<accession>A0A845BCW5</accession>
<dbReference type="NCBIfam" id="TIGR02606">
    <property type="entry name" value="antidote_CC2985"/>
    <property type="match status" value="1"/>
</dbReference>
<protein>
    <submittedName>
        <fullName evidence="4">Type II toxin-antitoxin system ParD family antitoxin</fullName>
    </submittedName>
</protein>
<dbReference type="OrthoDB" id="9815501at2"/>
<proteinExistence type="inferred from homology"/>
<keyword evidence="5" id="KW-1185">Reference proteome</keyword>
<dbReference type="PANTHER" id="PTHR36582:SF2">
    <property type="entry name" value="ANTITOXIN PARD"/>
    <property type="match status" value="1"/>
</dbReference>
<sequence>MPSSNALTVSLTPELRQFIEAQVAAGRYRTASEVVRAGLRLLTRADPPPAIGLRTPESSDALPKD</sequence>
<dbReference type="PANTHER" id="PTHR36582">
    <property type="entry name" value="ANTITOXIN PARD"/>
    <property type="match status" value="1"/>
</dbReference>
<dbReference type="RefSeq" id="WP_160938140.1">
    <property type="nucleotide sequence ID" value="NZ_SNVJ01000014.1"/>
</dbReference>
<keyword evidence="2" id="KW-1277">Toxin-antitoxin system</keyword>
<dbReference type="InterPro" id="IPR038296">
    <property type="entry name" value="ParD_sf"/>
</dbReference>
<dbReference type="GO" id="GO:0006355">
    <property type="term" value="P:regulation of DNA-templated transcription"/>
    <property type="evidence" value="ECO:0007669"/>
    <property type="project" value="InterPro"/>
</dbReference>
<comment type="similarity">
    <text evidence="1">Belongs to the ParD antitoxin family.</text>
</comment>
<dbReference type="Proteomes" id="UP000460715">
    <property type="component" value="Unassembled WGS sequence"/>
</dbReference>
<dbReference type="Gene3D" id="6.10.10.120">
    <property type="entry name" value="Antitoxin ParD1-like"/>
    <property type="match status" value="1"/>
</dbReference>
<evidence type="ECO:0000256" key="3">
    <source>
        <dbReference type="SAM" id="MobiDB-lite"/>
    </source>
</evidence>
<dbReference type="InterPro" id="IPR022789">
    <property type="entry name" value="ParD"/>
</dbReference>
<comment type="caution">
    <text evidence="4">The sequence shown here is derived from an EMBL/GenBank/DDBJ whole genome shotgun (WGS) entry which is preliminary data.</text>
</comment>
<evidence type="ECO:0000256" key="2">
    <source>
        <dbReference type="ARBA" id="ARBA00022649"/>
    </source>
</evidence>
<organism evidence="4 5">
    <name type="scientific">Teichococcus coralli</name>
    <dbReference type="NCBI Taxonomy" id="2545983"/>
    <lineage>
        <taxon>Bacteria</taxon>
        <taxon>Pseudomonadati</taxon>
        <taxon>Pseudomonadota</taxon>
        <taxon>Alphaproteobacteria</taxon>
        <taxon>Acetobacterales</taxon>
        <taxon>Roseomonadaceae</taxon>
        <taxon>Roseomonas</taxon>
    </lineage>
</organism>
<evidence type="ECO:0000256" key="1">
    <source>
        <dbReference type="ARBA" id="ARBA00008580"/>
    </source>
</evidence>
<dbReference type="InterPro" id="IPR010985">
    <property type="entry name" value="Ribbon_hlx_hlx"/>
</dbReference>
<evidence type="ECO:0000313" key="4">
    <source>
        <dbReference type="EMBL" id="MXP64735.1"/>
    </source>
</evidence>
<dbReference type="SUPFAM" id="SSF47598">
    <property type="entry name" value="Ribbon-helix-helix"/>
    <property type="match status" value="1"/>
</dbReference>
<gene>
    <name evidence="4" type="ORF">E0493_15390</name>
</gene>
<reference evidence="4 5" key="1">
    <citation type="submission" date="2019-03" db="EMBL/GenBank/DDBJ databases">
        <title>Roseomonas sp. a novel Roseomonas species isolated from Sea whip Gorgonian.</title>
        <authorList>
            <person name="Li F."/>
            <person name="Pan X."/>
            <person name="Huang S."/>
            <person name="Li Z."/>
            <person name="Meng B."/>
        </authorList>
    </citation>
    <scope>NUCLEOTIDE SEQUENCE [LARGE SCALE GENOMIC DNA]</scope>
    <source>
        <strain evidence="4 5">M0104</strain>
    </source>
</reference>